<evidence type="ECO:0000256" key="6">
    <source>
        <dbReference type="ARBA" id="ARBA00054425"/>
    </source>
</evidence>
<evidence type="ECO:0000256" key="11">
    <source>
        <dbReference type="ARBA" id="ARBA00078020"/>
    </source>
</evidence>
<organism evidence="13 14">
    <name type="scientific">Candidatus Pseudogracilibacillus intestinigallinarum</name>
    <dbReference type="NCBI Taxonomy" id="2838742"/>
    <lineage>
        <taxon>Bacteria</taxon>
        <taxon>Bacillati</taxon>
        <taxon>Bacillota</taxon>
        <taxon>Bacilli</taxon>
        <taxon>Bacillales</taxon>
        <taxon>Bacillaceae</taxon>
        <taxon>Pseudogracilibacillus</taxon>
    </lineage>
</organism>
<protein>
    <recommendedName>
        <fullName evidence="5">Molybdopterin synthase sulfur carrier subunit</fullName>
    </recommendedName>
    <alternativeName>
        <fullName evidence="11">MPT synthase subunit 1</fullName>
    </alternativeName>
    <alternativeName>
        <fullName evidence="8">Molybdenum cofactor biosynthesis protein D</fullName>
    </alternativeName>
    <alternativeName>
        <fullName evidence="10">Molybdopterin-converting factor small subunit</fullName>
    </alternativeName>
    <alternativeName>
        <fullName evidence="9">Molybdopterin-converting factor subunit 1</fullName>
    </alternativeName>
    <alternativeName>
        <fullName evidence="12">Sulfur carrier protein MoaD</fullName>
    </alternativeName>
</protein>
<proteinExistence type="inferred from homology"/>
<comment type="caution">
    <text evidence="13">The sequence shown here is derived from an EMBL/GenBank/DDBJ whole genome shotgun (WGS) entry which is preliminary data.</text>
</comment>
<dbReference type="InterPro" id="IPR016155">
    <property type="entry name" value="Mopterin_synth/thiamin_S_b"/>
</dbReference>
<evidence type="ECO:0000256" key="5">
    <source>
        <dbReference type="ARBA" id="ARBA00024247"/>
    </source>
</evidence>
<evidence type="ECO:0000256" key="10">
    <source>
        <dbReference type="ARBA" id="ARBA00077809"/>
    </source>
</evidence>
<dbReference type="EMBL" id="DXHX01000126">
    <property type="protein sequence ID" value="HIV75210.1"/>
    <property type="molecule type" value="Genomic_DNA"/>
</dbReference>
<evidence type="ECO:0000256" key="1">
    <source>
        <dbReference type="ARBA" id="ARBA00005046"/>
    </source>
</evidence>
<dbReference type="InterPro" id="IPR044672">
    <property type="entry name" value="MOCS2A"/>
</dbReference>
<dbReference type="InterPro" id="IPR012675">
    <property type="entry name" value="Beta-grasp_dom_sf"/>
</dbReference>
<reference evidence="13" key="2">
    <citation type="submission" date="2021-04" db="EMBL/GenBank/DDBJ databases">
        <authorList>
            <person name="Gilroy R."/>
        </authorList>
    </citation>
    <scope>NUCLEOTIDE SEQUENCE</scope>
    <source>
        <strain evidence="13">CHK169-2315</strain>
    </source>
</reference>
<evidence type="ECO:0000256" key="2">
    <source>
        <dbReference type="ARBA" id="ARBA00022741"/>
    </source>
</evidence>
<comment type="subunit">
    <text evidence="7">Heterotetramer of 2 MoaD subunits and 2 MoaE subunits. Forms a stable heterotetrameric complex of 2 MoaD and 2 MoeB during adenylation of MoaD by MoeB. During catalysis MoaD shuttles between the two heterotetrameric complexes.</text>
</comment>
<dbReference type="Pfam" id="PF02597">
    <property type="entry name" value="ThiS"/>
    <property type="match status" value="1"/>
</dbReference>
<dbReference type="FunFam" id="3.10.20.30:FF:000010">
    <property type="entry name" value="Molybdopterin synthase sulfur carrier subunit"/>
    <property type="match status" value="1"/>
</dbReference>
<dbReference type="SUPFAM" id="SSF54285">
    <property type="entry name" value="MoaD/ThiS"/>
    <property type="match status" value="1"/>
</dbReference>
<dbReference type="InterPro" id="IPR003749">
    <property type="entry name" value="ThiS/MoaD-like"/>
</dbReference>
<evidence type="ECO:0000256" key="3">
    <source>
        <dbReference type="ARBA" id="ARBA00023150"/>
    </source>
</evidence>
<accession>A0A9D1PMM2</accession>
<keyword evidence="3" id="KW-0501">Molybdenum cofactor biosynthesis</keyword>
<dbReference type="PANTHER" id="PTHR33359:SF1">
    <property type="entry name" value="MOLYBDOPTERIN SYNTHASE SULFUR CARRIER SUBUNIT"/>
    <property type="match status" value="1"/>
</dbReference>
<evidence type="ECO:0000256" key="8">
    <source>
        <dbReference type="ARBA" id="ARBA00075076"/>
    </source>
</evidence>
<gene>
    <name evidence="13" type="primary">moaD</name>
    <name evidence="13" type="ORF">H9895_09050</name>
</gene>
<evidence type="ECO:0000313" key="14">
    <source>
        <dbReference type="Proteomes" id="UP000823937"/>
    </source>
</evidence>
<sequence>MVQLLFFAQIQEKVGQKQLEVEANGKTVKEIKDVFLAKYDIASLLEDAMVAINEEYATETDVVQSGDVVAFIPPVSGG</sequence>
<dbReference type="Gene3D" id="3.10.20.30">
    <property type="match status" value="1"/>
</dbReference>
<keyword evidence="2" id="KW-0547">Nucleotide-binding</keyword>
<evidence type="ECO:0000256" key="7">
    <source>
        <dbReference type="ARBA" id="ARBA00063099"/>
    </source>
</evidence>
<dbReference type="GO" id="GO:0000166">
    <property type="term" value="F:nucleotide binding"/>
    <property type="evidence" value="ECO:0007669"/>
    <property type="project" value="UniProtKB-KW"/>
</dbReference>
<dbReference type="NCBIfam" id="TIGR01682">
    <property type="entry name" value="moaD"/>
    <property type="match status" value="1"/>
</dbReference>
<dbReference type="GO" id="GO:1990133">
    <property type="term" value="C:molybdopterin adenylyltransferase complex"/>
    <property type="evidence" value="ECO:0007669"/>
    <property type="project" value="TreeGrafter"/>
</dbReference>
<evidence type="ECO:0000313" key="13">
    <source>
        <dbReference type="EMBL" id="HIV75210.1"/>
    </source>
</evidence>
<name>A0A9D1PMM2_9BACI</name>
<dbReference type="PANTHER" id="PTHR33359">
    <property type="entry name" value="MOLYBDOPTERIN SYNTHASE SULFUR CARRIER SUBUNIT"/>
    <property type="match status" value="1"/>
</dbReference>
<evidence type="ECO:0000256" key="4">
    <source>
        <dbReference type="ARBA" id="ARBA00024200"/>
    </source>
</evidence>
<dbReference type="GO" id="GO:0006777">
    <property type="term" value="P:Mo-molybdopterin cofactor biosynthetic process"/>
    <property type="evidence" value="ECO:0007669"/>
    <property type="project" value="UniProtKB-KW"/>
</dbReference>
<comment type="function">
    <text evidence="6">Involved in sulfur transfer in the conversion of molybdopterin precursor Z to molybdopterin.</text>
</comment>
<evidence type="ECO:0000256" key="12">
    <source>
        <dbReference type="ARBA" id="ARBA00078992"/>
    </source>
</evidence>
<dbReference type="AlphaFoldDB" id="A0A9D1PMM2"/>
<dbReference type="CDD" id="cd00754">
    <property type="entry name" value="Ubl_MoaD"/>
    <property type="match status" value="1"/>
</dbReference>
<evidence type="ECO:0000256" key="9">
    <source>
        <dbReference type="ARBA" id="ARBA00076711"/>
    </source>
</evidence>
<comment type="similarity">
    <text evidence="4">Belongs to the MoaD family.</text>
</comment>
<reference evidence="13" key="1">
    <citation type="journal article" date="2021" name="PeerJ">
        <title>Extensive microbial diversity within the chicken gut microbiome revealed by metagenomics and culture.</title>
        <authorList>
            <person name="Gilroy R."/>
            <person name="Ravi A."/>
            <person name="Getino M."/>
            <person name="Pursley I."/>
            <person name="Horton D.L."/>
            <person name="Alikhan N.F."/>
            <person name="Baker D."/>
            <person name="Gharbi K."/>
            <person name="Hall N."/>
            <person name="Watson M."/>
            <person name="Adriaenssens E.M."/>
            <person name="Foster-Nyarko E."/>
            <person name="Jarju S."/>
            <person name="Secka A."/>
            <person name="Antonio M."/>
            <person name="Oren A."/>
            <person name="Chaudhuri R.R."/>
            <person name="La Ragione R."/>
            <person name="Hildebrand F."/>
            <person name="Pallen M.J."/>
        </authorList>
    </citation>
    <scope>NUCLEOTIDE SEQUENCE</scope>
    <source>
        <strain evidence="13">CHK169-2315</strain>
    </source>
</reference>
<comment type="pathway">
    <text evidence="1">Cofactor biosynthesis; molybdopterin biosynthesis.</text>
</comment>
<dbReference type="Proteomes" id="UP000823937">
    <property type="component" value="Unassembled WGS sequence"/>
</dbReference>